<evidence type="ECO:0000313" key="3">
    <source>
        <dbReference type="EMBL" id="KOB69337.1"/>
    </source>
</evidence>
<accession>A0A0L7L1H3</accession>
<evidence type="ECO:0000256" key="2">
    <source>
        <dbReference type="SAM" id="MobiDB-lite"/>
    </source>
</evidence>
<proteinExistence type="predicted"/>
<keyword evidence="4" id="KW-1185">Reference proteome</keyword>
<dbReference type="AlphaFoldDB" id="A0A0L7L1H3"/>
<comment type="caution">
    <text evidence="3">The sequence shown here is derived from an EMBL/GenBank/DDBJ whole genome shotgun (WGS) entry which is preliminary data.</text>
</comment>
<feature type="compositionally biased region" description="Acidic residues" evidence="2">
    <location>
        <begin position="70"/>
        <end position="90"/>
    </location>
</feature>
<organism evidence="3 4">
    <name type="scientific">Operophtera brumata</name>
    <name type="common">Winter moth</name>
    <name type="synonym">Phalaena brumata</name>
    <dbReference type="NCBI Taxonomy" id="104452"/>
    <lineage>
        <taxon>Eukaryota</taxon>
        <taxon>Metazoa</taxon>
        <taxon>Ecdysozoa</taxon>
        <taxon>Arthropoda</taxon>
        <taxon>Hexapoda</taxon>
        <taxon>Insecta</taxon>
        <taxon>Pterygota</taxon>
        <taxon>Neoptera</taxon>
        <taxon>Endopterygota</taxon>
        <taxon>Lepidoptera</taxon>
        <taxon>Glossata</taxon>
        <taxon>Ditrysia</taxon>
        <taxon>Geometroidea</taxon>
        <taxon>Geometridae</taxon>
        <taxon>Larentiinae</taxon>
        <taxon>Operophtera</taxon>
    </lineage>
</organism>
<reference evidence="3 4" key="1">
    <citation type="journal article" date="2015" name="Genome Biol. Evol.">
        <title>The genome of winter moth (Operophtera brumata) provides a genomic perspective on sexual dimorphism and phenology.</title>
        <authorList>
            <person name="Derks M.F."/>
            <person name="Smit S."/>
            <person name="Salis L."/>
            <person name="Schijlen E."/>
            <person name="Bossers A."/>
            <person name="Mateman C."/>
            <person name="Pijl A.S."/>
            <person name="de Ridder D."/>
            <person name="Groenen M.A."/>
            <person name="Visser M.E."/>
            <person name="Megens H.J."/>
        </authorList>
    </citation>
    <scope>NUCLEOTIDE SEQUENCE [LARGE SCALE GENOMIC DNA]</scope>
    <source>
        <strain evidence="3">WM2013NL</strain>
        <tissue evidence="3">Head and thorax</tissue>
    </source>
</reference>
<gene>
    <name evidence="3" type="ORF">OBRU01_17361</name>
</gene>
<evidence type="ECO:0000313" key="4">
    <source>
        <dbReference type="Proteomes" id="UP000037510"/>
    </source>
</evidence>
<keyword evidence="1" id="KW-0175">Coiled coil</keyword>
<evidence type="ECO:0000256" key="1">
    <source>
        <dbReference type="SAM" id="Coils"/>
    </source>
</evidence>
<feature type="non-terminal residue" evidence="3">
    <location>
        <position position="161"/>
    </location>
</feature>
<dbReference type="Proteomes" id="UP000037510">
    <property type="component" value="Unassembled WGS sequence"/>
</dbReference>
<feature type="region of interest" description="Disordered" evidence="2">
    <location>
        <begin position="59"/>
        <end position="95"/>
    </location>
</feature>
<name>A0A0L7L1H3_OPEBR</name>
<feature type="coiled-coil region" evidence="1">
    <location>
        <begin position="103"/>
        <end position="152"/>
    </location>
</feature>
<protein>
    <submittedName>
        <fullName evidence="3">Uncharacterized protein</fullName>
    </submittedName>
</protein>
<sequence length="161" mass="18335">MSEDKRKFRHVALEQLKLMLDFMEQHPDFASGTLRTLEARHQSKQLWGELAKILNNHRGAKKNHDGWSFDSDDSSQSSDEECVEDGDQSSDEPLLSSIYPKWLMELEQKRANADLRRAKAEEQRAEVAVKTAEAALIQAEALRKLSEAAERQADAILRIAM</sequence>
<dbReference type="EMBL" id="JTDY01003564">
    <property type="protein sequence ID" value="KOB69337.1"/>
    <property type="molecule type" value="Genomic_DNA"/>
</dbReference>